<dbReference type="InParanoid" id="A0A200Q4G1"/>
<dbReference type="Pfam" id="PF01535">
    <property type="entry name" value="PPR"/>
    <property type="match status" value="5"/>
</dbReference>
<dbReference type="Pfam" id="PF20431">
    <property type="entry name" value="E_motif"/>
    <property type="match status" value="1"/>
</dbReference>
<protein>
    <submittedName>
        <fullName evidence="3">Pentatricopeptide repeat</fullName>
    </submittedName>
</protein>
<feature type="repeat" description="PPR" evidence="2">
    <location>
        <begin position="314"/>
        <end position="348"/>
    </location>
</feature>
<dbReference type="Gene3D" id="1.25.40.10">
    <property type="entry name" value="Tetratricopeptide repeat domain"/>
    <property type="match status" value="3"/>
</dbReference>
<dbReference type="PANTHER" id="PTHR47926">
    <property type="entry name" value="PENTATRICOPEPTIDE REPEAT-CONTAINING PROTEIN"/>
    <property type="match status" value="1"/>
</dbReference>
<dbReference type="FunFam" id="1.25.40.10:FF:000348">
    <property type="entry name" value="Pentatricopeptide repeat-containing protein chloroplastic"/>
    <property type="match status" value="1"/>
</dbReference>
<dbReference type="InterPro" id="IPR011990">
    <property type="entry name" value="TPR-like_helical_dom_sf"/>
</dbReference>
<evidence type="ECO:0000256" key="1">
    <source>
        <dbReference type="ARBA" id="ARBA00022737"/>
    </source>
</evidence>
<reference evidence="3 4" key="1">
    <citation type="journal article" date="2017" name="Mol. Plant">
        <title>The Genome of Medicinal Plant Macleaya cordata Provides New Insights into Benzylisoquinoline Alkaloids Metabolism.</title>
        <authorList>
            <person name="Liu X."/>
            <person name="Liu Y."/>
            <person name="Huang P."/>
            <person name="Ma Y."/>
            <person name="Qing Z."/>
            <person name="Tang Q."/>
            <person name="Cao H."/>
            <person name="Cheng P."/>
            <person name="Zheng Y."/>
            <person name="Yuan Z."/>
            <person name="Zhou Y."/>
            <person name="Liu J."/>
            <person name="Tang Z."/>
            <person name="Zhuo Y."/>
            <person name="Zhang Y."/>
            <person name="Yu L."/>
            <person name="Huang J."/>
            <person name="Yang P."/>
            <person name="Peng Q."/>
            <person name="Zhang J."/>
            <person name="Jiang W."/>
            <person name="Zhang Z."/>
            <person name="Lin K."/>
            <person name="Ro D.K."/>
            <person name="Chen X."/>
            <person name="Xiong X."/>
            <person name="Shang Y."/>
            <person name="Huang S."/>
            <person name="Zeng J."/>
        </authorList>
    </citation>
    <scope>NUCLEOTIDE SEQUENCE [LARGE SCALE GENOMIC DNA]</scope>
    <source>
        <strain evidence="4">cv. BLH2017</strain>
        <tissue evidence="3">Root</tissue>
    </source>
</reference>
<dbReference type="GO" id="GO:0009451">
    <property type="term" value="P:RNA modification"/>
    <property type="evidence" value="ECO:0007669"/>
    <property type="project" value="InterPro"/>
</dbReference>
<dbReference type="OrthoDB" id="185373at2759"/>
<dbReference type="FunFam" id="1.25.40.10:FF:000184">
    <property type="entry name" value="Pentatricopeptide repeat-containing protein, chloroplastic"/>
    <property type="match status" value="1"/>
</dbReference>
<dbReference type="NCBIfam" id="TIGR00756">
    <property type="entry name" value="PPR"/>
    <property type="match status" value="4"/>
</dbReference>
<feature type="repeat" description="PPR" evidence="2">
    <location>
        <begin position="182"/>
        <end position="216"/>
    </location>
</feature>
<accession>A0A200Q4G1</accession>
<keyword evidence="1" id="KW-0677">Repeat</keyword>
<evidence type="ECO:0000256" key="2">
    <source>
        <dbReference type="PROSITE-ProRule" id="PRU00708"/>
    </source>
</evidence>
<sequence length="630" mass="71319">MQFLYPFLRKLTPHPPSATPLLSLLEIISDVHKLRQIHSQMIVTGIINDPFAASQLLCSPALTEPNYINLIFSHISSPNLFTWNTMVKKSIESHSNSIESPLLLYRQMIKTRIRPNSHTFMYLIKALGSQLDLQEGEEIHCNVVKFGFQTSPFVSSALIGFYNACGLVDKGRQLFDEMPHPSLVLWTAIIQVYVCANCSKEALILFREMREVGLMPDAVALATVFTACAQLRDLEIARMLHGFISKSGIPIDNFVSSAVLSMYCDSGNLDYAYRFFCEMPVKNTVVWNTMIHQCTKHNNLELADQLFKKMQDKDAISWNTMIRGLSCEGRYGEALDLFHEMELSGEKPNKMTLLSTLSACASLGALDTGTWIHAYIEKNKLNSDRSLDPGLIDMYSKCGSIDRAIQVFEEVHTRDVFTWTSIICGLAMHGQGKQAMDQFSRMLKAGVKPDDVTMVAVLNACAHGRLLDQGWKYFHLMEKDYNLIPKIEHYGCMIDLLGRIGRVREAYELITVMPMEPNMVIWGTLLSACRVYNEVELGEVVAKRMLQLDPSDPWIPVMLSNIYAEASRWDGVMRVRKEMKEKGLKKSPGCSSIEVNGSVHEFLVGDDSHPQHSEIHSMLKKIEIILKFYY</sequence>
<dbReference type="EMBL" id="MVGT01003118">
    <property type="protein sequence ID" value="OVA05351.1"/>
    <property type="molecule type" value="Genomic_DNA"/>
</dbReference>
<comment type="caution">
    <text evidence="3">The sequence shown here is derived from an EMBL/GenBank/DDBJ whole genome shotgun (WGS) entry which is preliminary data.</text>
</comment>
<keyword evidence="4" id="KW-1185">Reference proteome</keyword>
<evidence type="ECO:0000313" key="3">
    <source>
        <dbReference type="EMBL" id="OVA05351.1"/>
    </source>
</evidence>
<gene>
    <name evidence="3" type="ORF">BVC80_441g104</name>
</gene>
<dbReference type="PANTHER" id="PTHR47926:SF340">
    <property type="entry name" value="PENTATRICOPEPTIDE REPEAT-CONTAINING PROTEIN"/>
    <property type="match status" value="1"/>
</dbReference>
<dbReference type="InterPro" id="IPR046848">
    <property type="entry name" value="E_motif"/>
</dbReference>
<dbReference type="InterPro" id="IPR002885">
    <property type="entry name" value="PPR_rpt"/>
</dbReference>
<dbReference type="FunFam" id="1.25.40.10:FF:000427">
    <property type="entry name" value="Pentatricopeptide repeat-containing protein chloroplastic"/>
    <property type="match status" value="1"/>
</dbReference>
<evidence type="ECO:0000313" key="4">
    <source>
        <dbReference type="Proteomes" id="UP000195402"/>
    </source>
</evidence>
<dbReference type="Proteomes" id="UP000195402">
    <property type="component" value="Unassembled WGS sequence"/>
</dbReference>
<dbReference type="OMA" id="SMIRTMP"/>
<feature type="repeat" description="PPR" evidence="2">
    <location>
        <begin position="283"/>
        <end position="313"/>
    </location>
</feature>
<dbReference type="InterPro" id="IPR046960">
    <property type="entry name" value="PPR_At4g14850-like_plant"/>
</dbReference>
<proteinExistence type="predicted"/>
<organism evidence="3 4">
    <name type="scientific">Macleaya cordata</name>
    <name type="common">Five-seeded plume-poppy</name>
    <name type="synonym">Bocconia cordata</name>
    <dbReference type="NCBI Taxonomy" id="56857"/>
    <lineage>
        <taxon>Eukaryota</taxon>
        <taxon>Viridiplantae</taxon>
        <taxon>Streptophyta</taxon>
        <taxon>Embryophyta</taxon>
        <taxon>Tracheophyta</taxon>
        <taxon>Spermatophyta</taxon>
        <taxon>Magnoliopsida</taxon>
        <taxon>Ranunculales</taxon>
        <taxon>Papaveraceae</taxon>
        <taxon>Papaveroideae</taxon>
        <taxon>Macleaya</taxon>
    </lineage>
</organism>
<dbReference type="Pfam" id="PF13041">
    <property type="entry name" value="PPR_2"/>
    <property type="match status" value="2"/>
</dbReference>
<name>A0A200Q4G1_MACCD</name>
<dbReference type="AlphaFoldDB" id="A0A200Q4G1"/>
<dbReference type="GO" id="GO:0003723">
    <property type="term" value="F:RNA binding"/>
    <property type="evidence" value="ECO:0007669"/>
    <property type="project" value="InterPro"/>
</dbReference>
<feature type="repeat" description="PPR" evidence="2">
    <location>
        <begin position="415"/>
        <end position="449"/>
    </location>
</feature>
<dbReference type="PROSITE" id="PS51375">
    <property type="entry name" value="PPR"/>
    <property type="match status" value="4"/>
</dbReference>